<evidence type="ECO:0000313" key="3">
    <source>
        <dbReference type="Proteomes" id="UP000703269"/>
    </source>
</evidence>
<keyword evidence="3" id="KW-1185">Reference proteome</keyword>
<name>A0A9P3LN50_9APHY</name>
<protein>
    <submittedName>
        <fullName evidence="2">Uncharacterized protein</fullName>
    </submittedName>
</protein>
<dbReference type="Proteomes" id="UP000703269">
    <property type="component" value="Unassembled WGS sequence"/>
</dbReference>
<organism evidence="2 3">
    <name type="scientific">Phanerochaete sordida</name>
    <dbReference type="NCBI Taxonomy" id="48140"/>
    <lineage>
        <taxon>Eukaryota</taxon>
        <taxon>Fungi</taxon>
        <taxon>Dikarya</taxon>
        <taxon>Basidiomycota</taxon>
        <taxon>Agaricomycotina</taxon>
        <taxon>Agaricomycetes</taxon>
        <taxon>Polyporales</taxon>
        <taxon>Phanerochaetaceae</taxon>
        <taxon>Phanerochaete</taxon>
    </lineage>
</organism>
<sequence length="137" mass="14673">MADVLREEPNPKTRPSVSYIARAARVPRGQSAGRGASRPVDHNISHPVLSEPRKAKCILPVSAAAAAYKQSACTAKSKVYQQVGVTPLVCEPYATCPPSEKYSQQSRRAARPCSNTSSAADAYTACLPCYLKAHDGR</sequence>
<comment type="caution">
    <text evidence="2">The sequence shown here is derived from an EMBL/GenBank/DDBJ whole genome shotgun (WGS) entry which is preliminary data.</text>
</comment>
<dbReference type="EMBL" id="BPQB01000142">
    <property type="protein sequence ID" value="GJF00255.1"/>
    <property type="molecule type" value="Genomic_DNA"/>
</dbReference>
<proteinExistence type="predicted"/>
<accession>A0A9P3LN50</accession>
<gene>
    <name evidence="2" type="ORF">PsYK624_165390</name>
</gene>
<feature type="region of interest" description="Disordered" evidence="1">
    <location>
        <begin position="22"/>
        <end position="46"/>
    </location>
</feature>
<reference evidence="2 3" key="1">
    <citation type="submission" date="2021-08" db="EMBL/GenBank/DDBJ databases">
        <title>Draft Genome Sequence of Phanerochaete sordida strain YK-624.</title>
        <authorList>
            <person name="Mori T."/>
            <person name="Dohra H."/>
            <person name="Suzuki T."/>
            <person name="Kawagishi H."/>
            <person name="Hirai H."/>
        </authorList>
    </citation>
    <scope>NUCLEOTIDE SEQUENCE [LARGE SCALE GENOMIC DNA]</scope>
    <source>
        <strain evidence="2 3">YK-624</strain>
    </source>
</reference>
<dbReference type="AlphaFoldDB" id="A0A9P3LN50"/>
<evidence type="ECO:0000256" key="1">
    <source>
        <dbReference type="SAM" id="MobiDB-lite"/>
    </source>
</evidence>
<evidence type="ECO:0000313" key="2">
    <source>
        <dbReference type="EMBL" id="GJF00255.1"/>
    </source>
</evidence>